<evidence type="ECO:0000313" key="2">
    <source>
        <dbReference type="Proteomes" id="UP000789366"/>
    </source>
</evidence>
<accession>A0ACA9KSK9</accession>
<organism evidence="1 2">
    <name type="scientific">Cetraspora pellucida</name>
    <dbReference type="NCBI Taxonomy" id="1433469"/>
    <lineage>
        <taxon>Eukaryota</taxon>
        <taxon>Fungi</taxon>
        <taxon>Fungi incertae sedis</taxon>
        <taxon>Mucoromycota</taxon>
        <taxon>Glomeromycotina</taxon>
        <taxon>Glomeromycetes</taxon>
        <taxon>Diversisporales</taxon>
        <taxon>Gigasporaceae</taxon>
        <taxon>Cetraspora</taxon>
    </lineage>
</organism>
<protein>
    <submittedName>
        <fullName evidence="1">17260_t:CDS:1</fullName>
    </submittedName>
</protein>
<evidence type="ECO:0000313" key="1">
    <source>
        <dbReference type="EMBL" id="CAG8491374.1"/>
    </source>
</evidence>
<comment type="caution">
    <text evidence="1">The sequence shown here is derived from an EMBL/GenBank/DDBJ whole genome shotgun (WGS) entry which is preliminary data.</text>
</comment>
<reference evidence="1" key="1">
    <citation type="submission" date="2021-06" db="EMBL/GenBank/DDBJ databases">
        <authorList>
            <person name="Kallberg Y."/>
            <person name="Tangrot J."/>
            <person name="Rosling A."/>
        </authorList>
    </citation>
    <scope>NUCLEOTIDE SEQUENCE</scope>
    <source>
        <strain evidence="1">28 12/20/2015</strain>
    </source>
</reference>
<dbReference type="EMBL" id="CAJVPW010001753">
    <property type="protein sequence ID" value="CAG8491374.1"/>
    <property type="molecule type" value="Genomic_DNA"/>
</dbReference>
<gene>
    <name evidence="1" type="ORF">SPELUC_LOCUS2573</name>
</gene>
<sequence length="381" mass="45077">MSRIYPSVLHLQVHLPYQQTVSFSRDANLENVINNDKNERTMLTEYFKMNETDVDARNYLYREFLHYYIWNKTNKKWTKRHHGNMIGRMYMVNPNEGEKYYLRLLLNYVKGATSFTNLKNVGNYVCTTFRESALMCGIIEVENPYHNAMREAAFFKMPHALRQLFAIILVFGEPGNVRTLWNDNFIAMSKDFAKKGITSEQLLINSVLLQIKIILEQHHRKLSEYDLPRLDLSVNQIQENLPKLLTEELNILVNDDDLRKIELLNENQRKIFDEIMDHVEKNQNMRVRDNQDDFRNFLLRIRNGTEPVIEDDMIRISDSIVIPWKNEESLQSLINYVYLVLPGQELNTSYFADRAILTTKNDYVDQVNHIILNQMPADPKF</sequence>
<dbReference type="Proteomes" id="UP000789366">
    <property type="component" value="Unassembled WGS sequence"/>
</dbReference>
<proteinExistence type="predicted"/>
<keyword evidence="2" id="KW-1185">Reference proteome</keyword>
<name>A0ACA9KSK9_9GLOM</name>